<gene>
    <name evidence="1" type="ORF">BT96DRAFT_979395</name>
</gene>
<accession>A0A6A4H3Z1</accession>
<dbReference type="Proteomes" id="UP000799118">
    <property type="component" value="Unassembled WGS sequence"/>
</dbReference>
<dbReference type="OrthoDB" id="406631at2759"/>
<reference evidence="1" key="1">
    <citation type="journal article" date="2019" name="Environ. Microbiol.">
        <title>Fungal ecological strategies reflected in gene transcription - a case study of two litter decomposers.</title>
        <authorList>
            <person name="Barbi F."/>
            <person name="Kohler A."/>
            <person name="Barry K."/>
            <person name="Baskaran P."/>
            <person name="Daum C."/>
            <person name="Fauchery L."/>
            <person name="Ihrmark K."/>
            <person name="Kuo A."/>
            <person name="LaButti K."/>
            <person name="Lipzen A."/>
            <person name="Morin E."/>
            <person name="Grigoriev I.V."/>
            <person name="Henrissat B."/>
            <person name="Lindahl B."/>
            <person name="Martin F."/>
        </authorList>
    </citation>
    <scope>NUCLEOTIDE SEQUENCE</scope>
    <source>
        <strain evidence="1">JB14</strain>
    </source>
</reference>
<organism evidence="1 2">
    <name type="scientific">Gymnopus androsaceus JB14</name>
    <dbReference type="NCBI Taxonomy" id="1447944"/>
    <lineage>
        <taxon>Eukaryota</taxon>
        <taxon>Fungi</taxon>
        <taxon>Dikarya</taxon>
        <taxon>Basidiomycota</taxon>
        <taxon>Agaricomycotina</taxon>
        <taxon>Agaricomycetes</taxon>
        <taxon>Agaricomycetidae</taxon>
        <taxon>Agaricales</taxon>
        <taxon>Marasmiineae</taxon>
        <taxon>Omphalotaceae</taxon>
        <taxon>Gymnopus</taxon>
    </lineage>
</organism>
<keyword evidence="2" id="KW-1185">Reference proteome</keyword>
<dbReference type="AlphaFoldDB" id="A0A6A4H3Z1"/>
<evidence type="ECO:0000313" key="1">
    <source>
        <dbReference type="EMBL" id="KAE9392463.1"/>
    </source>
</evidence>
<sequence length="330" mass="37182">MNNAFADIAATGATVVRTNASKEFLDKLTISDFVVGIQSSYCSRWRGIFQSWDGPVSTVNLGQSGLQNFDNVIAAAKVNARSTDIQMKKIESNEYISKTWAMVIENILVLQEKETIHAMISHEIYSNPELLTEEDLAMGPMSAMSAMSAIENSQVLDSSPRTWECKVPVRDPPSEVESGSVANRSAYIYSALSSLSHQILLEEIESLQEIVQLINNRTITKSEAFSRLTVKINTICIKREIEFTPNLIHPMSNNLMLLSGRRIPLLQEADRRTVTASNECKRKEKLRDDGEEDIDVEEEEQTLKRRKREFVWNNLNILHAAVLSPVHQKL</sequence>
<name>A0A6A4H3Z1_9AGAR</name>
<evidence type="ECO:0000313" key="2">
    <source>
        <dbReference type="Proteomes" id="UP000799118"/>
    </source>
</evidence>
<dbReference type="EMBL" id="ML769595">
    <property type="protein sequence ID" value="KAE9392463.1"/>
    <property type="molecule type" value="Genomic_DNA"/>
</dbReference>
<protein>
    <submittedName>
        <fullName evidence="1">Uncharacterized protein</fullName>
    </submittedName>
</protein>
<proteinExistence type="predicted"/>